<proteinExistence type="inferred from homology"/>
<feature type="active site" description="Charge relay system" evidence="10">
    <location>
        <position position="458"/>
    </location>
</feature>
<dbReference type="GO" id="GO:0004177">
    <property type="term" value="F:aminopeptidase activity"/>
    <property type="evidence" value="ECO:0007669"/>
    <property type="project" value="UniProtKB-KW"/>
</dbReference>
<dbReference type="PROSITE" id="PS51892">
    <property type="entry name" value="SUBTILASE"/>
    <property type="match status" value="1"/>
</dbReference>
<comment type="similarity">
    <text evidence="2 10">Belongs to the peptidase S8 family.</text>
</comment>
<feature type="domain" description="Tripeptidyl-peptidase II galactose-binding" evidence="15">
    <location>
        <begin position="668"/>
        <end position="758"/>
    </location>
</feature>
<accession>A0A1J1I5N0</accession>
<evidence type="ECO:0000256" key="6">
    <source>
        <dbReference type="ARBA" id="ARBA00022670"/>
    </source>
</evidence>
<dbReference type="Gene3D" id="6.10.250.3080">
    <property type="match status" value="1"/>
</dbReference>
<dbReference type="InterPro" id="IPR022232">
    <property type="entry name" value="TPPII_C_art"/>
</dbReference>
<feature type="active site" description="Charge relay system" evidence="10">
    <location>
        <position position="267"/>
    </location>
</feature>
<evidence type="ECO:0000256" key="2">
    <source>
        <dbReference type="ARBA" id="ARBA00011073"/>
    </source>
</evidence>
<comment type="catalytic activity">
    <reaction evidence="1">
        <text>Release of an N-terminal tripeptide from a polypeptide.</text>
        <dbReference type="EC" id="3.4.14.10"/>
    </reaction>
</comment>
<dbReference type="InterPro" id="IPR000209">
    <property type="entry name" value="Peptidase_S8/S53_dom"/>
</dbReference>
<dbReference type="GO" id="GO:0004252">
    <property type="term" value="F:serine-type endopeptidase activity"/>
    <property type="evidence" value="ECO:0007669"/>
    <property type="project" value="UniProtKB-UniRule"/>
</dbReference>
<feature type="domain" description="Tripeptidyl peptidase II C-terminal" evidence="13">
    <location>
        <begin position="1023"/>
        <end position="1093"/>
    </location>
</feature>
<sequence>MSEYNNEKYPIGSLKPKAETGVLSFLAKFPNFDGDDVTIAILDSGVDPNASGLTFLPNGTRKVIERFDCSGCGDVNMATVVQSTSETIVGLSGRSLKLSNFMLKNNPTGEYRLGLKDLMGLYPSRLRDKILADTKLKTFDEHNKKCLAEVARDITEFEKKNPSLNNLCLKDKLVKENYDALTEFLNNCDKKFADMKTTFDCVLFKSKDGSWICIIDTTEEGNLAAAVMIREYSTTYDMAKIDDYLTVSMNVHDEGKTLEIVGMCTSHGTHVASIASGYDSQNEELNGVAPGAKIVSLTVGDGRLGSMETGTSLIRAIIKVMELCDAGTKIDVINMSYGEHACWSNSGRIGDLMAELVNRYGVVWVASAGNHGPALSTIGTPPDISTDSCVGVGAYVSPEMMEAEYALRQKLPANVYTWTSRDPCIDGGSGVTICSPGAAIASVPEYTHSKAQLMNGTSMSAPHVAGAISLLISGLKQLHITYTPFSIKRAIWNTATHLSYVDQFAQGNGLLNVERCFEYLKTYQNEMENQMRFAINVGNGAKGIHMRNGQLNKAEEFNVSVEPLMFNEKYAKSSDKINFNLRLALVPSHPWIEVGKFFDLCYSSRSFIVKVDPTNLQPGVYRGRVRAFDTAIGIEKGSIFEVPITVVQPHVILNPRYEFQPEPSTIFCKPNTIIREFIVVPSNATFGVLEMVSADTKDKIGGKFLVHTMQIIDQRYCKFMETAKVLPVTSESPTFHPFKCVGDSIVEICIAKYWSNFGEVQLQFKVKFHGFKSNNAHVMHAANGIHRIDVTSLLAEECQPSISLKHSVVVLKPVESKISALTKRDVIPNQRQIFQNVLTYNLHLTKGQELSLHAPLFSSILYESEFESQFWMIFDSNKMLMQSGDAYSSSCFFKLDKGDYVVKLQVRHEKKDLLEKVNEAVMLASFKLSTSLSLDVYKSFNNAIVANNKKITSLSMTGATTKAIYIAPLSSEKLTKNIVPQSSWFDGQITFAKDELGKKVDTHSFQYIVVEGPAVKKPSNGSPPKEIKPKMEEYKEGIRDLQVQTIAKLDAEEGDNLYKEVLLANPGFCGAHLAMVQNIETLMGAAELKNQLPFTFVKQIKDVDVDDMKMKLEKIVSLATLVIDGISQESLLAYYGMKSDVRPDSAKIKQQMDKQKQQILEAFVKKATAMGKLLAIQNVKNISAEQPTSDDLDNLLIEMGKFIDFNDIKYLMLPIWHSFTRNHHGRLIKYLQKLYEDKLQREYLEEMIAVVEENKWDHIRILLKRLVVTANPQSYRVF</sequence>
<reference evidence="16 17" key="1">
    <citation type="submission" date="2015-04" db="EMBL/GenBank/DDBJ databases">
        <authorList>
            <person name="Syromyatnikov M.Y."/>
            <person name="Popov V.N."/>
        </authorList>
    </citation>
    <scope>NUCLEOTIDE SEQUENCE [LARGE SCALE GENOMIC DNA]</scope>
</reference>
<dbReference type="Pfam" id="PF00082">
    <property type="entry name" value="Peptidase_S8"/>
    <property type="match status" value="1"/>
</dbReference>
<evidence type="ECO:0000256" key="7">
    <source>
        <dbReference type="ARBA" id="ARBA00022801"/>
    </source>
</evidence>
<keyword evidence="5" id="KW-0031">Aminopeptidase</keyword>
<evidence type="ECO:0000313" key="17">
    <source>
        <dbReference type="Proteomes" id="UP000183832"/>
    </source>
</evidence>
<dbReference type="OrthoDB" id="10256524at2759"/>
<dbReference type="Gene3D" id="1.25.40.710">
    <property type="match status" value="1"/>
</dbReference>
<dbReference type="GO" id="GO:0005829">
    <property type="term" value="C:cytosol"/>
    <property type="evidence" value="ECO:0007669"/>
    <property type="project" value="TreeGrafter"/>
</dbReference>
<dbReference type="InterPro" id="IPR022229">
    <property type="entry name" value="TPPII_Ig-like-2"/>
</dbReference>
<evidence type="ECO:0000256" key="4">
    <source>
        <dbReference type="ARBA" id="ARBA00020244"/>
    </source>
</evidence>
<evidence type="ECO:0000259" key="11">
    <source>
        <dbReference type="Pfam" id="PF00082"/>
    </source>
</evidence>
<protein>
    <recommendedName>
        <fullName evidence="4">Tripeptidyl-peptidase 2</fullName>
        <ecNumber evidence="3">3.4.14.10</ecNumber>
    </recommendedName>
    <alternativeName>
        <fullName evidence="9">Tripeptidyl aminopeptidase</fullName>
    </alternativeName>
</protein>
<dbReference type="InterPro" id="IPR048383">
    <property type="entry name" value="TPPII_Ig-like-1"/>
</dbReference>
<dbReference type="PANTHER" id="PTHR43806">
    <property type="entry name" value="PEPTIDASE S8"/>
    <property type="match status" value="1"/>
</dbReference>
<dbReference type="Pfam" id="PF21223">
    <property type="entry name" value="TPPII_Ig-like-1"/>
    <property type="match status" value="1"/>
</dbReference>
<dbReference type="InterPro" id="IPR036852">
    <property type="entry name" value="Peptidase_S8/S53_dom_sf"/>
</dbReference>
<evidence type="ECO:0000256" key="8">
    <source>
        <dbReference type="ARBA" id="ARBA00022825"/>
    </source>
</evidence>
<dbReference type="STRING" id="568069.A0A1J1I5N0"/>
<organism evidence="16 17">
    <name type="scientific">Clunio marinus</name>
    <dbReference type="NCBI Taxonomy" id="568069"/>
    <lineage>
        <taxon>Eukaryota</taxon>
        <taxon>Metazoa</taxon>
        <taxon>Ecdysozoa</taxon>
        <taxon>Arthropoda</taxon>
        <taxon>Hexapoda</taxon>
        <taxon>Insecta</taxon>
        <taxon>Pterygota</taxon>
        <taxon>Neoptera</taxon>
        <taxon>Endopterygota</taxon>
        <taxon>Diptera</taxon>
        <taxon>Nematocera</taxon>
        <taxon>Chironomoidea</taxon>
        <taxon>Chironomidae</taxon>
        <taxon>Clunio</taxon>
    </lineage>
</organism>
<evidence type="ECO:0000313" key="16">
    <source>
        <dbReference type="EMBL" id="CRK95491.1"/>
    </source>
</evidence>
<dbReference type="Gene3D" id="3.40.50.200">
    <property type="entry name" value="Peptidase S8/S53 domain"/>
    <property type="match status" value="2"/>
</dbReference>
<dbReference type="InterPro" id="IPR046939">
    <property type="entry name" value="TPPII_C_sf"/>
</dbReference>
<keyword evidence="17" id="KW-1185">Reference proteome</keyword>
<keyword evidence="6 10" id="KW-0645">Protease</keyword>
<dbReference type="GO" id="GO:0006508">
    <property type="term" value="P:proteolysis"/>
    <property type="evidence" value="ECO:0007669"/>
    <property type="project" value="UniProtKB-KW"/>
</dbReference>
<evidence type="ECO:0000256" key="9">
    <source>
        <dbReference type="ARBA" id="ARBA00032232"/>
    </source>
</evidence>
<dbReference type="InterPro" id="IPR050131">
    <property type="entry name" value="Peptidase_S8_subtilisin-like"/>
</dbReference>
<feature type="active site" description="Charge relay system" evidence="10">
    <location>
        <position position="43"/>
    </location>
</feature>
<name>A0A1J1I5N0_9DIPT</name>
<dbReference type="InterPro" id="IPR015500">
    <property type="entry name" value="Peptidase_S8_subtilisin-rel"/>
</dbReference>
<evidence type="ECO:0000259" key="13">
    <source>
        <dbReference type="Pfam" id="PF12583"/>
    </source>
</evidence>
<evidence type="ECO:0000256" key="1">
    <source>
        <dbReference type="ARBA" id="ARBA00001910"/>
    </source>
</evidence>
<evidence type="ECO:0000256" key="5">
    <source>
        <dbReference type="ARBA" id="ARBA00022438"/>
    </source>
</evidence>
<dbReference type="Pfam" id="PF12580">
    <property type="entry name" value="TPPII"/>
    <property type="match status" value="1"/>
</dbReference>
<dbReference type="PROSITE" id="PS00138">
    <property type="entry name" value="SUBTILASE_SER"/>
    <property type="match status" value="1"/>
</dbReference>
<dbReference type="EMBL" id="CVRI01000042">
    <property type="protein sequence ID" value="CRK95491.1"/>
    <property type="molecule type" value="Genomic_DNA"/>
</dbReference>
<dbReference type="InterPro" id="IPR046940">
    <property type="entry name" value="TPPII_Ig-like_sf"/>
</dbReference>
<dbReference type="PRINTS" id="PR00723">
    <property type="entry name" value="SUBTILISIN"/>
</dbReference>
<dbReference type="EC" id="3.4.14.10" evidence="3"/>
<evidence type="ECO:0000256" key="10">
    <source>
        <dbReference type="PROSITE-ProRule" id="PRU01240"/>
    </source>
</evidence>
<keyword evidence="7 10" id="KW-0378">Hydrolase</keyword>
<evidence type="ECO:0000259" key="12">
    <source>
        <dbReference type="Pfam" id="PF12580"/>
    </source>
</evidence>
<evidence type="ECO:0000259" key="15">
    <source>
        <dbReference type="Pfam" id="PF21316"/>
    </source>
</evidence>
<dbReference type="InterPro" id="IPR022398">
    <property type="entry name" value="Peptidase_S8_His-AS"/>
</dbReference>
<evidence type="ECO:0000259" key="14">
    <source>
        <dbReference type="Pfam" id="PF21223"/>
    </source>
</evidence>
<dbReference type="Proteomes" id="UP000183832">
    <property type="component" value="Unassembled WGS sequence"/>
</dbReference>
<feature type="domain" description="Peptidase S8/S53" evidence="11">
    <location>
        <begin position="34"/>
        <end position="509"/>
    </location>
</feature>
<dbReference type="PROSITE" id="PS00137">
    <property type="entry name" value="SUBTILASE_HIS"/>
    <property type="match status" value="1"/>
</dbReference>
<dbReference type="InterPro" id="IPR048384">
    <property type="entry name" value="TPPII_GBD"/>
</dbReference>
<dbReference type="Pfam" id="PF21316">
    <property type="entry name" value="TPPII_GBD"/>
    <property type="match status" value="1"/>
</dbReference>
<dbReference type="Gene3D" id="2.60.40.3170">
    <property type="match status" value="1"/>
</dbReference>
<gene>
    <name evidence="16" type="ORF">CLUMA_CG008960</name>
</gene>
<feature type="domain" description="Tripeptidyl-peptidase II first Ig-like" evidence="14">
    <location>
        <begin position="531"/>
        <end position="647"/>
    </location>
</feature>
<feature type="domain" description="Tripeptidyl peptidase II second Ig-like" evidence="12">
    <location>
        <begin position="792"/>
        <end position="978"/>
    </location>
</feature>
<dbReference type="GO" id="GO:0008240">
    <property type="term" value="F:tripeptidyl-peptidase activity"/>
    <property type="evidence" value="ECO:0007669"/>
    <property type="project" value="UniProtKB-EC"/>
</dbReference>
<dbReference type="InterPro" id="IPR023828">
    <property type="entry name" value="Peptidase_S8_Ser-AS"/>
</dbReference>
<keyword evidence="8 10" id="KW-0720">Serine protease</keyword>
<dbReference type="AlphaFoldDB" id="A0A1J1I5N0"/>
<dbReference type="Pfam" id="PF12583">
    <property type="entry name" value="TPPII_C"/>
    <property type="match status" value="1"/>
</dbReference>
<dbReference type="FunFam" id="3.40.50.200:FF:000003">
    <property type="entry name" value="Tripeptidyl peptidase 2"/>
    <property type="match status" value="1"/>
</dbReference>
<dbReference type="PANTHER" id="PTHR43806:SF14">
    <property type="entry name" value="TRIPEPTIDYL-PEPTIDASE 2"/>
    <property type="match status" value="1"/>
</dbReference>
<evidence type="ECO:0000256" key="3">
    <source>
        <dbReference type="ARBA" id="ARBA00012462"/>
    </source>
</evidence>
<dbReference type="SUPFAM" id="SSF52743">
    <property type="entry name" value="Subtilisin-like"/>
    <property type="match status" value="1"/>
</dbReference>